<dbReference type="AlphaFoldDB" id="A0A917X2S0"/>
<evidence type="ECO:0000313" key="2">
    <source>
        <dbReference type="EMBL" id="GGM56071.1"/>
    </source>
</evidence>
<organism evidence="2 3">
    <name type="scientific">Dactylosporangium sucinum</name>
    <dbReference type="NCBI Taxonomy" id="1424081"/>
    <lineage>
        <taxon>Bacteria</taxon>
        <taxon>Bacillati</taxon>
        <taxon>Actinomycetota</taxon>
        <taxon>Actinomycetes</taxon>
        <taxon>Micromonosporales</taxon>
        <taxon>Micromonosporaceae</taxon>
        <taxon>Dactylosporangium</taxon>
    </lineage>
</organism>
<reference evidence="2" key="2">
    <citation type="submission" date="2020-09" db="EMBL/GenBank/DDBJ databases">
        <authorList>
            <person name="Sun Q."/>
            <person name="Ohkuma M."/>
        </authorList>
    </citation>
    <scope>NUCLEOTIDE SEQUENCE</scope>
    <source>
        <strain evidence="2">JCM 19831</strain>
    </source>
</reference>
<evidence type="ECO:0000259" key="1">
    <source>
        <dbReference type="PROSITE" id="PS51340"/>
    </source>
</evidence>
<evidence type="ECO:0000313" key="3">
    <source>
        <dbReference type="Proteomes" id="UP000642070"/>
    </source>
</evidence>
<dbReference type="InterPro" id="IPR011037">
    <property type="entry name" value="Pyrv_Knase-like_insert_dom_sf"/>
</dbReference>
<dbReference type="PROSITE" id="PS51340">
    <property type="entry name" value="MOSC"/>
    <property type="match status" value="1"/>
</dbReference>
<name>A0A917X2S0_9ACTN</name>
<dbReference type="EMBL" id="BMPI01000038">
    <property type="protein sequence ID" value="GGM56071.1"/>
    <property type="molecule type" value="Genomic_DNA"/>
</dbReference>
<reference evidence="2" key="1">
    <citation type="journal article" date="2014" name="Int. J. Syst. Evol. Microbiol.">
        <title>Complete genome sequence of Corynebacterium casei LMG S-19264T (=DSM 44701T), isolated from a smear-ripened cheese.</title>
        <authorList>
            <consortium name="US DOE Joint Genome Institute (JGI-PGF)"/>
            <person name="Walter F."/>
            <person name="Albersmeier A."/>
            <person name="Kalinowski J."/>
            <person name="Ruckert C."/>
        </authorList>
    </citation>
    <scope>NUCLEOTIDE SEQUENCE</scope>
    <source>
        <strain evidence="2">JCM 19831</strain>
    </source>
</reference>
<dbReference type="GO" id="GO:0030170">
    <property type="term" value="F:pyridoxal phosphate binding"/>
    <property type="evidence" value="ECO:0007669"/>
    <property type="project" value="InterPro"/>
</dbReference>
<dbReference type="RefSeq" id="WP_190254018.1">
    <property type="nucleotide sequence ID" value="NZ_BMPI01000038.1"/>
</dbReference>
<dbReference type="SUPFAM" id="SSF50800">
    <property type="entry name" value="PK beta-barrel domain-like"/>
    <property type="match status" value="1"/>
</dbReference>
<gene>
    <name evidence="2" type="ORF">GCM10007977_067170</name>
</gene>
<feature type="domain" description="MOSC" evidence="1">
    <location>
        <begin position="29"/>
        <end position="154"/>
    </location>
</feature>
<comment type="caution">
    <text evidence="2">The sequence shown here is derived from an EMBL/GenBank/DDBJ whole genome shotgun (WGS) entry which is preliminary data.</text>
</comment>
<protein>
    <submittedName>
        <fullName evidence="2">Molybdenum cofactor sulfurase</fullName>
    </submittedName>
</protein>
<dbReference type="Gene3D" id="2.40.33.20">
    <property type="entry name" value="PK beta-barrel domain-like"/>
    <property type="match status" value="1"/>
</dbReference>
<dbReference type="GO" id="GO:0003824">
    <property type="term" value="F:catalytic activity"/>
    <property type="evidence" value="ECO:0007669"/>
    <property type="project" value="InterPro"/>
</dbReference>
<sequence>MAQIVELLASPVHRFEGRPADGPAPAPDGELVSAVRVRAGLGVVGDRFFGQEAHRDASVTLIAREWLPAGAGLAQVRRNVLVAGIPVDDLVGQVLTLDSGDGPVRLRVRRPANPCAWMDVSIAPGAWRELRGHGGVRCVPLDDGVLRVGPVTFSVSADD</sequence>
<dbReference type="Proteomes" id="UP000642070">
    <property type="component" value="Unassembled WGS sequence"/>
</dbReference>
<keyword evidence="3" id="KW-1185">Reference proteome</keyword>
<dbReference type="GO" id="GO:0030151">
    <property type="term" value="F:molybdenum ion binding"/>
    <property type="evidence" value="ECO:0007669"/>
    <property type="project" value="InterPro"/>
</dbReference>
<proteinExistence type="predicted"/>
<dbReference type="InterPro" id="IPR005302">
    <property type="entry name" value="MoCF_Sase_C"/>
</dbReference>
<accession>A0A917X2S0</accession>